<feature type="non-terminal residue" evidence="1">
    <location>
        <position position="1"/>
    </location>
</feature>
<gene>
    <name evidence="1" type="ORF">FRX31_031520</name>
</gene>
<accession>A0A7J6V220</accession>
<sequence>GGGDFGRGVRGCRGLYSGHRSRPGLDNLCGRCGRDHRTSEPLRRHWKQVLPHLTKYFSRASPQTIGGGDLGRGVRGCRGLYSGHRSRPVGGGDFGRGVRGCRGLYSGHRSRPGLDNLCGRDHRTSEPLRRHWKQVLPHLTKFFSRASPQTS</sequence>
<keyword evidence="2" id="KW-1185">Reference proteome</keyword>
<proteinExistence type="predicted"/>
<evidence type="ECO:0000313" key="1">
    <source>
        <dbReference type="EMBL" id="KAF5178893.1"/>
    </source>
</evidence>
<organism evidence="1 2">
    <name type="scientific">Thalictrum thalictroides</name>
    <name type="common">Rue-anemone</name>
    <name type="synonym">Anemone thalictroides</name>
    <dbReference type="NCBI Taxonomy" id="46969"/>
    <lineage>
        <taxon>Eukaryota</taxon>
        <taxon>Viridiplantae</taxon>
        <taxon>Streptophyta</taxon>
        <taxon>Embryophyta</taxon>
        <taxon>Tracheophyta</taxon>
        <taxon>Spermatophyta</taxon>
        <taxon>Magnoliopsida</taxon>
        <taxon>Ranunculales</taxon>
        <taxon>Ranunculaceae</taxon>
        <taxon>Thalictroideae</taxon>
        <taxon>Thalictrum</taxon>
    </lineage>
</organism>
<comment type="caution">
    <text evidence="1">The sequence shown here is derived from an EMBL/GenBank/DDBJ whole genome shotgun (WGS) entry which is preliminary data.</text>
</comment>
<name>A0A7J6V220_THATH</name>
<reference evidence="1 2" key="1">
    <citation type="submission" date="2020-06" db="EMBL/GenBank/DDBJ databases">
        <title>Transcriptomic and genomic resources for Thalictrum thalictroides and T. hernandezii: Facilitating candidate gene discovery in an emerging model plant lineage.</title>
        <authorList>
            <person name="Arias T."/>
            <person name="Riano-Pachon D.M."/>
            <person name="Di Stilio V.S."/>
        </authorList>
    </citation>
    <scope>NUCLEOTIDE SEQUENCE [LARGE SCALE GENOMIC DNA]</scope>
    <source>
        <strain evidence="2">cv. WT478/WT964</strain>
        <tissue evidence="1">Leaves</tissue>
    </source>
</reference>
<dbReference type="AlphaFoldDB" id="A0A7J6V220"/>
<dbReference type="Proteomes" id="UP000554482">
    <property type="component" value="Unassembled WGS sequence"/>
</dbReference>
<dbReference type="EMBL" id="JABWDY010039446">
    <property type="protein sequence ID" value="KAF5178893.1"/>
    <property type="molecule type" value="Genomic_DNA"/>
</dbReference>
<evidence type="ECO:0000313" key="2">
    <source>
        <dbReference type="Proteomes" id="UP000554482"/>
    </source>
</evidence>
<protein>
    <submittedName>
        <fullName evidence="1">Uncharacterized protein</fullName>
    </submittedName>
</protein>